<evidence type="ECO:0000313" key="6">
    <source>
        <dbReference type="Proteomes" id="UP000318017"/>
    </source>
</evidence>
<evidence type="ECO:0000313" key="5">
    <source>
        <dbReference type="EMBL" id="QDV23358.1"/>
    </source>
</evidence>
<dbReference type="RefSeq" id="WP_145076261.1">
    <property type="nucleotide sequence ID" value="NZ_CP036298.1"/>
</dbReference>
<protein>
    <submittedName>
        <fullName evidence="5">DNA polymerase I, thermostable</fullName>
        <ecNumber evidence="5">2.7.7.7</ecNumber>
    </submittedName>
</protein>
<dbReference type="InterPro" id="IPR008918">
    <property type="entry name" value="HhH2"/>
</dbReference>
<keyword evidence="6" id="KW-1185">Reference proteome</keyword>
<dbReference type="GO" id="GO:0017108">
    <property type="term" value="F:5'-flap endonuclease activity"/>
    <property type="evidence" value="ECO:0007669"/>
    <property type="project" value="InterPro"/>
</dbReference>
<dbReference type="Gene3D" id="1.10.150.20">
    <property type="entry name" value="5' to 3' exonuclease, C-terminal subdomain"/>
    <property type="match status" value="1"/>
</dbReference>
<dbReference type="GO" id="GO:0003677">
    <property type="term" value="F:DNA binding"/>
    <property type="evidence" value="ECO:0007669"/>
    <property type="project" value="UniProtKB-KW"/>
</dbReference>
<feature type="domain" description="5'-3' exonuclease" evidence="4">
    <location>
        <begin position="2"/>
        <end position="257"/>
    </location>
</feature>
<dbReference type="GO" id="GO:0008409">
    <property type="term" value="F:5'-3' exonuclease activity"/>
    <property type="evidence" value="ECO:0007669"/>
    <property type="project" value="InterPro"/>
</dbReference>
<dbReference type="InterPro" id="IPR038969">
    <property type="entry name" value="FEN"/>
</dbReference>
<keyword evidence="5" id="KW-0548">Nucleotidyltransferase</keyword>
<dbReference type="CDD" id="cd09859">
    <property type="entry name" value="PIN_53EXO"/>
    <property type="match status" value="1"/>
</dbReference>
<accession>A0A518G438</accession>
<dbReference type="GO" id="GO:0003887">
    <property type="term" value="F:DNA-directed DNA polymerase activity"/>
    <property type="evidence" value="ECO:0007669"/>
    <property type="project" value="UniProtKB-EC"/>
</dbReference>
<dbReference type="Gene3D" id="3.40.50.1010">
    <property type="entry name" value="5'-nuclease"/>
    <property type="match status" value="1"/>
</dbReference>
<dbReference type="PANTHER" id="PTHR42646">
    <property type="entry name" value="FLAP ENDONUCLEASE XNI"/>
    <property type="match status" value="1"/>
</dbReference>
<dbReference type="KEGG" id="ahel:Q31a_16560"/>
<dbReference type="Proteomes" id="UP000318017">
    <property type="component" value="Chromosome"/>
</dbReference>
<evidence type="ECO:0000256" key="2">
    <source>
        <dbReference type="ARBA" id="ARBA00022801"/>
    </source>
</evidence>
<evidence type="ECO:0000256" key="3">
    <source>
        <dbReference type="ARBA" id="ARBA00023125"/>
    </source>
</evidence>
<dbReference type="InterPro" id="IPR036279">
    <property type="entry name" value="5-3_exonuclease_C_sf"/>
</dbReference>
<evidence type="ECO:0000259" key="4">
    <source>
        <dbReference type="SMART" id="SM00475"/>
    </source>
</evidence>
<keyword evidence="3" id="KW-0238">DNA-binding</keyword>
<dbReference type="SMART" id="SM00475">
    <property type="entry name" value="53EXOc"/>
    <property type="match status" value="1"/>
</dbReference>
<gene>
    <name evidence="5" type="primary">polA_1</name>
    <name evidence="5" type="ORF">Q31a_16560</name>
</gene>
<dbReference type="SUPFAM" id="SSF88723">
    <property type="entry name" value="PIN domain-like"/>
    <property type="match status" value="1"/>
</dbReference>
<keyword evidence="2" id="KW-0378">Hydrolase</keyword>
<dbReference type="InterPro" id="IPR002421">
    <property type="entry name" value="5-3_exonuclease"/>
</dbReference>
<dbReference type="GO" id="GO:0033567">
    <property type="term" value="P:DNA replication, Okazaki fragment processing"/>
    <property type="evidence" value="ECO:0007669"/>
    <property type="project" value="InterPro"/>
</dbReference>
<keyword evidence="1" id="KW-0540">Nuclease</keyword>
<dbReference type="SUPFAM" id="SSF47807">
    <property type="entry name" value="5' to 3' exonuclease, C-terminal subdomain"/>
    <property type="match status" value="1"/>
</dbReference>
<proteinExistence type="predicted"/>
<dbReference type="InterPro" id="IPR020046">
    <property type="entry name" value="5-3_exonucl_a-hlix_arch_N"/>
</dbReference>
<sequence length="257" mass="28540">MAYLLIDGNNWFAQCHYATPSEAAATFQRRLQTVLEQIPHSLAVVCWDEGPTFRHTLSTQYKAHRGDKPEGYYDSLAITRQLVDDESGAESFGCQRFEADDCIASMVRIAHDEGEMAILFSADRDLHQLLVTGIVSQVVGMKRVTPNRLSFDAITAEGLLDKYGVKPMQWIDYRAIVGDTSDGIAGCFGLGKAAAAEVLRRCNTLEGFFQTPFAAKISQRQRTALTNYRSELPLKRQLLTLVSDVPIPAAVLNRIHS</sequence>
<dbReference type="CDD" id="cd09898">
    <property type="entry name" value="H3TH_53EXO"/>
    <property type="match status" value="1"/>
</dbReference>
<evidence type="ECO:0000256" key="1">
    <source>
        <dbReference type="ARBA" id="ARBA00022722"/>
    </source>
</evidence>
<dbReference type="Pfam" id="PF02739">
    <property type="entry name" value="5_3_exonuc_N"/>
    <property type="match status" value="1"/>
</dbReference>
<dbReference type="EC" id="2.7.7.7" evidence="5"/>
<dbReference type="PANTHER" id="PTHR42646:SF2">
    <property type="entry name" value="5'-3' EXONUCLEASE FAMILY PROTEIN"/>
    <property type="match status" value="1"/>
</dbReference>
<dbReference type="EMBL" id="CP036298">
    <property type="protein sequence ID" value="QDV23358.1"/>
    <property type="molecule type" value="Genomic_DNA"/>
</dbReference>
<dbReference type="Pfam" id="PF01367">
    <property type="entry name" value="5_3_exonuc"/>
    <property type="match status" value="1"/>
</dbReference>
<dbReference type="InterPro" id="IPR020045">
    <property type="entry name" value="DNA_polI_H3TH"/>
</dbReference>
<organism evidence="5 6">
    <name type="scientific">Aureliella helgolandensis</name>
    <dbReference type="NCBI Taxonomy" id="2527968"/>
    <lineage>
        <taxon>Bacteria</taxon>
        <taxon>Pseudomonadati</taxon>
        <taxon>Planctomycetota</taxon>
        <taxon>Planctomycetia</taxon>
        <taxon>Pirellulales</taxon>
        <taxon>Pirellulaceae</taxon>
        <taxon>Aureliella</taxon>
    </lineage>
</organism>
<dbReference type="AlphaFoldDB" id="A0A518G438"/>
<dbReference type="InterPro" id="IPR029060">
    <property type="entry name" value="PIN-like_dom_sf"/>
</dbReference>
<dbReference type="OrthoDB" id="9806424at2"/>
<dbReference type="SMART" id="SM00279">
    <property type="entry name" value="HhH2"/>
    <property type="match status" value="1"/>
</dbReference>
<name>A0A518G438_9BACT</name>
<keyword evidence="5" id="KW-0808">Transferase</keyword>
<reference evidence="5 6" key="1">
    <citation type="submission" date="2019-02" db="EMBL/GenBank/DDBJ databases">
        <title>Deep-cultivation of Planctomycetes and their phenomic and genomic characterization uncovers novel biology.</title>
        <authorList>
            <person name="Wiegand S."/>
            <person name="Jogler M."/>
            <person name="Boedeker C."/>
            <person name="Pinto D."/>
            <person name="Vollmers J."/>
            <person name="Rivas-Marin E."/>
            <person name="Kohn T."/>
            <person name="Peeters S.H."/>
            <person name="Heuer A."/>
            <person name="Rast P."/>
            <person name="Oberbeckmann S."/>
            <person name="Bunk B."/>
            <person name="Jeske O."/>
            <person name="Meyerdierks A."/>
            <person name="Storesund J.E."/>
            <person name="Kallscheuer N."/>
            <person name="Luecker S."/>
            <person name="Lage O.M."/>
            <person name="Pohl T."/>
            <person name="Merkel B.J."/>
            <person name="Hornburger P."/>
            <person name="Mueller R.-W."/>
            <person name="Bruemmer F."/>
            <person name="Labrenz M."/>
            <person name="Spormann A.M."/>
            <person name="Op den Camp H."/>
            <person name="Overmann J."/>
            <person name="Amann R."/>
            <person name="Jetten M.S.M."/>
            <person name="Mascher T."/>
            <person name="Medema M.H."/>
            <person name="Devos D.P."/>
            <person name="Kaster A.-K."/>
            <person name="Ovreas L."/>
            <person name="Rohde M."/>
            <person name="Galperin M.Y."/>
            <person name="Jogler C."/>
        </authorList>
    </citation>
    <scope>NUCLEOTIDE SEQUENCE [LARGE SCALE GENOMIC DNA]</scope>
    <source>
        <strain evidence="5 6">Q31a</strain>
    </source>
</reference>